<feature type="compositionally biased region" description="Polar residues" evidence="1">
    <location>
        <begin position="102"/>
        <end position="111"/>
    </location>
</feature>
<evidence type="ECO:0000313" key="2">
    <source>
        <dbReference type="EMBL" id="SFG14762.1"/>
    </source>
</evidence>
<feature type="compositionally biased region" description="Basic and acidic residues" evidence="1">
    <location>
        <begin position="14"/>
        <end position="28"/>
    </location>
</feature>
<evidence type="ECO:0000313" key="3">
    <source>
        <dbReference type="Proteomes" id="UP000181942"/>
    </source>
</evidence>
<gene>
    <name evidence="2" type="ORF">SAMN02787118_116128</name>
</gene>
<feature type="region of interest" description="Disordered" evidence="1">
    <location>
        <begin position="58"/>
        <end position="111"/>
    </location>
</feature>
<feature type="region of interest" description="Disordered" evidence="1">
    <location>
        <begin position="1"/>
        <end position="39"/>
    </location>
</feature>
<dbReference type="RefSeq" id="WP_075031249.1">
    <property type="nucleotide sequence ID" value="NZ_FONR01000016.1"/>
</dbReference>
<dbReference type="AlphaFoldDB" id="A0A1I2PF30"/>
<dbReference type="OrthoDB" id="4266470at2"/>
<proteinExistence type="predicted"/>
<dbReference type="EMBL" id="FONR01000016">
    <property type="protein sequence ID" value="SFG14762.1"/>
    <property type="molecule type" value="Genomic_DNA"/>
</dbReference>
<protein>
    <submittedName>
        <fullName evidence="2">Uncharacterized protein</fullName>
    </submittedName>
</protein>
<accession>A0A1I2PF30</accession>
<sequence>MRERGQKYVPSFHASKDGSGHVRPDVRVTGKAFDPTSDAYKGALDTCAPILKKVGITFPDPSAFPAPSGLPSLPEPGEGAGTGPGKSLHIEPGTPGDPGLPSLTTSGSRHA</sequence>
<name>A0A1I2PF30_9ACTN</name>
<reference evidence="2 3" key="1">
    <citation type="submission" date="2016-10" db="EMBL/GenBank/DDBJ databases">
        <authorList>
            <person name="de Groot N.N."/>
        </authorList>
    </citation>
    <scope>NUCLEOTIDE SEQUENCE [LARGE SCALE GENOMIC DNA]</scope>
    <source>
        <strain evidence="2 3">OK461</strain>
    </source>
</reference>
<dbReference type="Proteomes" id="UP000181942">
    <property type="component" value="Unassembled WGS sequence"/>
</dbReference>
<evidence type="ECO:0000256" key="1">
    <source>
        <dbReference type="SAM" id="MobiDB-lite"/>
    </source>
</evidence>
<organism evidence="2 3">
    <name type="scientific">Streptomyces mirabilis</name>
    <dbReference type="NCBI Taxonomy" id="68239"/>
    <lineage>
        <taxon>Bacteria</taxon>
        <taxon>Bacillati</taxon>
        <taxon>Actinomycetota</taxon>
        <taxon>Actinomycetes</taxon>
        <taxon>Kitasatosporales</taxon>
        <taxon>Streptomycetaceae</taxon>
        <taxon>Streptomyces</taxon>
    </lineage>
</organism>